<comment type="caution">
    <text evidence="1">The sequence shown here is derived from an EMBL/GenBank/DDBJ whole genome shotgun (WGS) entry which is preliminary data.</text>
</comment>
<accession>A0A7X2GXP1</accession>
<proteinExistence type="predicted"/>
<sequence>MNDENATHFSDGLITLIADESAFTWQNNALEHCNRPSETMLCVQTASTPT</sequence>
<keyword evidence="2" id="KW-1185">Reference proteome</keyword>
<reference evidence="1" key="1">
    <citation type="journal article" name="Emerg. Infect. Dis.">
        <title>Two cases of a newly characterized neisseria species.</title>
        <authorList>
            <person name="Mustapha M."/>
            <person name="Lemos A.P.S."/>
            <person name="Harrison L.H."/>
            <person name="Vantyne D."/>
            <person name="Sacchi C.T."/>
        </authorList>
    </citation>
    <scope>NUCLEOTIDE SEQUENCE</scope>
    <source>
        <strain evidence="1">N.95.16</strain>
    </source>
</reference>
<name>A0A7X2GXP1_9NEIS</name>
<dbReference type="RefSeq" id="WP_154143226.1">
    <property type="nucleotide sequence ID" value="NZ_WJXO01000001.1"/>
</dbReference>
<protein>
    <submittedName>
        <fullName evidence="1">Uncharacterized protein</fullName>
    </submittedName>
</protein>
<evidence type="ECO:0000313" key="1">
    <source>
        <dbReference type="EMBL" id="MRN37858.1"/>
    </source>
</evidence>
<dbReference type="EMBL" id="WJXO01000001">
    <property type="protein sequence ID" value="MRN37858.1"/>
    <property type="molecule type" value="Genomic_DNA"/>
</dbReference>
<organism evidence="1 2">
    <name type="scientific">Neisseria brasiliensis</name>
    <dbReference type="NCBI Taxonomy" id="2666100"/>
    <lineage>
        <taxon>Bacteria</taxon>
        <taxon>Pseudomonadati</taxon>
        <taxon>Pseudomonadota</taxon>
        <taxon>Betaproteobacteria</taxon>
        <taxon>Neisseriales</taxon>
        <taxon>Neisseriaceae</taxon>
        <taxon>Neisseria</taxon>
    </lineage>
</organism>
<gene>
    <name evidence="1" type="ORF">GJU80_04985</name>
</gene>
<dbReference type="Proteomes" id="UP000486297">
    <property type="component" value="Unassembled WGS sequence"/>
</dbReference>
<dbReference type="AlphaFoldDB" id="A0A7X2GXP1"/>
<evidence type="ECO:0000313" key="2">
    <source>
        <dbReference type="Proteomes" id="UP000486297"/>
    </source>
</evidence>